<dbReference type="PANTHER" id="PTHR30176:SF3">
    <property type="entry name" value="FERREDOXIN-TYPE PROTEIN NAPH"/>
    <property type="match status" value="1"/>
</dbReference>
<accession>A0A8J6NBQ2</accession>
<keyword evidence="7" id="KW-1133">Transmembrane helix</keyword>
<evidence type="ECO:0000256" key="5">
    <source>
        <dbReference type="ARBA" id="ARBA00023004"/>
    </source>
</evidence>
<dbReference type="Gene3D" id="3.30.70.20">
    <property type="match status" value="1"/>
</dbReference>
<evidence type="ECO:0000256" key="2">
    <source>
        <dbReference type="ARBA" id="ARBA00022485"/>
    </source>
</evidence>
<keyword evidence="1" id="KW-0813">Transport</keyword>
<dbReference type="PANTHER" id="PTHR30176">
    <property type="entry name" value="FERREDOXIN-TYPE PROTEIN NAPH"/>
    <property type="match status" value="1"/>
</dbReference>
<feature type="transmembrane region" description="Helical" evidence="7">
    <location>
        <begin position="79"/>
        <end position="105"/>
    </location>
</feature>
<proteinExistence type="predicted"/>
<keyword evidence="5" id="KW-0408">Iron</keyword>
<keyword evidence="7" id="KW-0472">Membrane</keyword>
<evidence type="ECO:0000256" key="1">
    <source>
        <dbReference type="ARBA" id="ARBA00022448"/>
    </source>
</evidence>
<dbReference type="Pfam" id="PF00037">
    <property type="entry name" value="Fer4"/>
    <property type="match status" value="1"/>
</dbReference>
<organism evidence="9 10">
    <name type="scientific">Candidatus Desulfatifera sulfidica</name>
    <dbReference type="NCBI Taxonomy" id="2841691"/>
    <lineage>
        <taxon>Bacteria</taxon>
        <taxon>Pseudomonadati</taxon>
        <taxon>Thermodesulfobacteriota</taxon>
        <taxon>Desulfobulbia</taxon>
        <taxon>Desulfobulbales</taxon>
        <taxon>Desulfobulbaceae</taxon>
        <taxon>Candidatus Desulfatifera</taxon>
    </lineage>
</organism>
<dbReference type="InterPro" id="IPR017900">
    <property type="entry name" value="4Fe4S_Fe_S_CS"/>
</dbReference>
<sequence>METIRKLIQTLAALLTNGYWLFPATRNIYQGPMKIICSPGLNCYSCPASTTYCPIGAIQQLLLGVRFTLESGAFYVGSYVFGSIGLIGALTGRLTCGWLCPFGLIQELLHKIPSVKFPTIPGWLRYPKYGMLLFFVILFPLFLTNEWDMGDPWFCKYVCPAGTLEAGIPMLLLQPDLRATLGLIFYNKLFWMFVFLGWSVTTSRPFCRTTCPLGAFYGLFNRISLIQLRLDEEKCTDCGICAQVCPMGIQFNKSVGSPECIGCLRCLNEACTFGAISVKCGGLDLQALNRAGLRKAQQIQAASQIDQQGGN</sequence>
<keyword evidence="7" id="KW-0812">Transmembrane</keyword>
<feature type="transmembrane region" description="Helical" evidence="7">
    <location>
        <begin position="126"/>
        <end position="143"/>
    </location>
</feature>
<protein>
    <submittedName>
        <fullName evidence="9">4Fe-4S binding protein</fullName>
    </submittedName>
</protein>
<dbReference type="GO" id="GO:0051539">
    <property type="term" value="F:4 iron, 4 sulfur cluster binding"/>
    <property type="evidence" value="ECO:0007669"/>
    <property type="project" value="UniProtKB-KW"/>
</dbReference>
<reference evidence="9 10" key="1">
    <citation type="submission" date="2020-08" db="EMBL/GenBank/DDBJ databases">
        <title>Bridging the membrane lipid divide: bacteria of the FCB group superphylum have the potential to synthesize archaeal ether lipids.</title>
        <authorList>
            <person name="Villanueva L."/>
            <person name="Von Meijenfeldt F.A.B."/>
            <person name="Westbye A.B."/>
            <person name="Yadav S."/>
            <person name="Hopmans E.C."/>
            <person name="Dutilh B.E."/>
            <person name="Sinninghe Damste J.S."/>
        </authorList>
    </citation>
    <scope>NUCLEOTIDE SEQUENCE [LARGE SCALE GENOMIC DNA]</scope>
    <source>
        <strain evidence="9">NIOZ-UU81</strain>
    </source>
</reference>
<keyword evidence="4" id="KW-0249">Electron transport</keyword>
<evidence type="ECO:0000313" key="9">
    <source>
        <dbReference type="EMBL" id="MBC8208886.1"/>
    </source>
</evidence>
<dbReference type="Proteomes" id="UP000599024">
    <property type="component" value="Unassembled WGS sequence"/>
</dbReference>
<dbReference type="PROSITE" id="PS00198">
    <property type="entry name" value="4FE4S_FER_1"/>
    <property type="match status" value="1"/>
</dbReference>
<keyword evidence="3" id="KW-0479">Metal-binding</keyword>
<gene>
    <name evidence="9" type="ORF">H8E79_06950</name>
</gene>
<keyword evidence="2" id="KW-0004">4Fe-4S</keyword>
<dbReference type="Pfam" id="PF12801">
    <property type="entry name" value="Fer4_5"/>
    <property type="match status" value="3"/>
</dbReference>
<feature type="domain" description="4Fe-4S ferredoxin-type" evidence="8">
    <location>
        <begin position="226"/>
        <end position="254"/>
    </location>
</feature>
<dbReference type="SUPFAM" id="SSF54862">
    <property type="entry name" value="4Fe-4S ferredoxins"/>
    <property type="match status" value="1"/>
</dbReference>
<evidence type="ECO:0000256" key="4">
    <source>
        <dbReference type="ARBA" id="ARBA00022982"/>
    </source>
</evidence>
<evidence type="ECO:0000256" key="7">
    <source>
        <dbReference type="SAM" id="Phobius"/>
    </source>
</evidence>
<dbReference type="GO" id="GO:0046872">
    <property type="term" value="F:metal ion binding"/>
    <property type="evidence" value="ECO:0007669"/>
    <property type="project" value="UniProtKB-KW"/>
</dbReference>
<evidence type="ECO:0000256" key="6">
    <source>
        <dbReference type="ARBA" id="ARBA00023014"/>
    </source>
</evidence>
<evidence type="ECO:0000313" key="10">
    <source>
        <dbReference type="Proteomes" id="UP000599024"/>
    </source>
</evidence>
<evidence type="ECO:0000256" key="3">
    <source>
        <dbReference type="ARBA" id="ARBA00022723"/>
    </source>
</evidence>
<dbReference type="PROSITE" id="PS51379">
    <property type="entry name" value="4FE4S_FER_2"/>
    <property type="match status" value="1"/>
</dbReference>
<dbReference type="AlphaFoldDB" id="A0A8J6NBQ2"/>
<dbReference type="InterPro" id="IPR051684">
    <property type="entry name" value="Electron_Trans/Redox"/>
</dbReference>
<comment type="caution">
    <text evidence="9">The sequence shown here is derived from an EMBL/GenBank/DDBJ whole genome shotgun (WGS) entry which is preliminary data.</text>
</comment>
<feature type="transmembrane region" description="Helical" evidence="7">
    <location>
        <begin position="179"/>
        <end position="198"/>
    </location>
</feature>
<dbReference type="InterPro" id="IPR017896">
    <property type="entry name" value="4Fe4S_Fe-S-bd"/>
</dbReference>
<name>A0A8J6NBQ2_9BACT</name>
<evidence type="ECO:0000259" key="8">
    <source>
        <dbReference type="PROSITE" id="PS51379"/>
    </source>
</evidence>
<keyword evidence="6" id="KW-0411">Iron-sulfur</keyword>
<dbReference type="GO" id="GO:0005886">
    <property type="term" value="C:plasma membrane"/>
    <property type="evidence" value="ECO:0007669"/>
    <property type="project" value="TreeGrafter"/>
</dbReference>
<dbReference type="EMBL" id="JACNLK010000059">
    <property type="protein sequence ID" value="MBC8208886.1"/>
    <property type="molecule type" value="Genomic_DNA"/>
</dbReference>